<proteinExistence type="inferred from homology"/>
<protein>
    <recommendedName>
        <fullName evidence="1 7">16S rRNA aminocarboxypropyltransferase</fullName>
        <ecNumber evidence="7">2.5.1.157</ecNumber>
    </recommendedName>
</protein>
<dbReference type="GO" id="GO:0005737">
    <property type="term" value="C:cytoplasm"/>
    <property type="evidence" value="ECO:0007669"/>
    <property type="project" value="UniProtKB-SubCell"/>
</dbReference>
<evidence type="ECO:0000256" key="2">
    <source>
        <dbReference type="ARBA" id="ARBA00022490"/>
    </source>
</evidence>
<keyword evidence="6 7" id="KW-0949">S-adenosyl-L-methionine</keyword>
<dbReference type="OrthoDB" id="7441at2157"/>
<dbReference type="InterPro" id="IPR022968">
    <property type="entry name" value="Tsr3-like"/>
</dbReference>
<dbReference type="HAMAP" id="MF_01116">
    <property type="entry name" value="TSR3"/>
    <property type="match status" value="1"/>
</dbReference>
<dbReference type="PATRIC" id="fig|351160.9.peg.2250"/>
<keyword evidence="11" id="KW-1185">Reference proteome</keyword>
<evidence type="ECO:0000313" key="11">
    <source>
        <dbReference type="Proteomes" id="UP000000663"/>
    </source>
</evidence>
<dbReference type="InterPro" id="IPR007209">
    <property type="entry name" value="RNaseL-inhib-like_metal-bd_dom"/>
</dbReference>
<dbReference type="eggNOG" id="arCOG04733">
    <property type="taxonomic scope" value="Archaea"/>
</dbReference>
<accession>Q0W6K8</accession>
<dbReference type="GO" id="GO:0106388">
    <property type="term" value="F:rRNA small subunit aminocarboxypropyltransferase activity"/>
    <property type="evidence" value="ECO:0007669"/>
    <property type="project" value="UniProtKB-EC"/>
</dbReference>
<dbReference type="PANTHER" id="PTHR20426:SF0">
    <property type="entry name" value="18S RRNA AMINOCARBOXYPROPYLTRANSFERASE"/>
    <property type="match status" value="1"/>
</dbReference>
<keyword evidence="5 7" id="KW-0808">Transferase</keyword>
<organism evidence="10 11">
    <name type="scientific">Methanocella arvoryzae (strain DSM 22066 / NBRC 105507 / MRE50)</name>
    <dbReference type="NCBI Taxonomy" id="351160"/>
    <lineage>
        <taxon>Archaea</taxon>
        <taxon>Methanobacteriati</taxon>
        <taxon>Methanobacteriota</taxon>
        <taxon>Stenosarchaea group</taxon>
        <taxon>Methanomicrobia</taxon>
        <taxon>Methanocellales</taxon>
        <taxon>Methanocellaceae</taxon>
        <taxon>Methanocella</taxon>
    </lineage>
</organism>
<dbReference type="Pfam" id="PF04068">
    <property type="entry name" value="Fer4_RLI"/>
    <property type="match status" value="1"/>
</dbReference>
<keyword evidence="3 7" id="KW-0690">Ribosome biogenesis</keyword>
<comment type="caution">
    <text evidence="7">Lacks conserved residue(s) required for the propagation of feature annotation.</text>
</comment>
<dbReference type="STRING" id="351160.RCIX578"/>
<dbReference type="GeneID" id="5142975"/>
<gene>
    <name evidence="10" type="ORF">RCIX578</name>
</gene>
<evidence type="ECO:0000256" key="1">
    <source>
        <dbReference type="ARBA" id="ARBA00014114"/>
    </source>
</evidence>
<dbReference type="Proteomes" id="UP000000663">
    <property type="component" value="Chromosome"/>
</dbReference>
<reference evidence="10 11" key="1">
    <citation type="journal article" date="2006" name="Science">
        <title>Genome of rice cluster I archaea -- the key methane producers in the rice rhizosphere.</title>
        <authorList>
            <person name="Erkel C."/>
            <person name="Kube M."/>
            <person name="Reinhardt R."/>
            <person name="Liesack W."/>
        </authorList>
    </citation>
    <scope>NUCLEOTIDE SEQUENCE [LARGE SCALE GENOMIC DNA]</scope>
    <source>
        <strain evidence="11">DSM 22066 / NBRC 105507 / MRE50</strain>
    </source>
</reference>
<dbReference type="AlphaFoldDB" id="Q0W6K8"/>
<feature type="domain" description="16S/18S rRNA aminocarboxypropyltransferase Tsr3 C-terminal" evidence="8">
    <location>
        <begin position="47"/>
        <end position="173"/>
    </location>
</feature>
<evidence type="ECO:0000256" key="7">
    <source>
        <dbReference type="HAMAP-Rule" id="MF_01116"/>
    </source>
</evidence>
<dbReference type="NCBIfam" id="NF002621">
    <property type="entry name" value="PRK02287.1"/>
    <property type="match status" value="1"/>
</dbReference>
<feature type="binding site" evidence="7">
    <location>
        <position position="115"/>
    </location>
    <ligand>
        <name>S-adenosyl-L-methionine</name>
        <dbReference type="ChEBI" id="CHEBI:59789"/>
    </ligand>
</feature>
<feature type="binding site" evidence="7">
    <location>
        <position position="72"/>
    </location>
    <ligand>
        <name>S-adenosyl-L-methionine</name>
        <dbReference type="ChEBI" id="CHEBI:59789"/>
    </ligand>
</feature>
<comment type="function">
    <text evidence="7">Aminocarboxypropyltransferase that catalyzes the aminocarboxypropyl transfer on pseudouridine corresponding to position 914 in M.jannaschii 16S rRNA. It constitutes the last step in biosynthesis of the hypermodified N1-methyl-N3-(3-amino-3-carboxypropyl) pseudouridine (m1acp3-Psi).</text>
</comment>
<evidence type="ECO:0000256" key="5">
    <source>
        <dbReference type="ARBA" id="ARBA00022679"/>
    </source>
</evidence>
<sequence>MSHGNSVPLYVYHARQDDPKKCSARRMKQFGLVRMYETAERLPAGAILMDPNAGKALSPADRDLSRKGIVVLDCTWEEVERVFPLLKSKHMQSRALPYLLASNPVNYGRPFMLNSAEAFVAALYILGFKDQAREVASKFKWGETFLILNHEPLEAYAEATDSADIIRVQQDFMPD</sequence>
<dbReference type="Pfam" id="PF04034">
    <property type="entry name" value="Ribo_biogen_C"/>
    <property type="match status" value="1"/>
</dbReference>
<evidence type="ECO:0000256" key="4">
    <source>
        <dbReference type="ARBA" id="ARBA00022552"/>
    </source>
</evidence>
<evidence type="ECO:0000259" key="9">
    <source>
        <dbReference type="Pfam" id="PF04068"/>
    </source>
</evidence>
<evidence type="ECO:0000259" key="8">
    <source>
        <dbReference type="Pfam" id="PF04034"/>
    </source>
</evidence>
<feature type="binding site" evidence="7">
    <location>
        <position position="23"/>
    </location>
    <ligand>
        <name>S-adenosyl-L-methionine</name>
        <dbReference type="ChEBI" id="CHEBI:59789"/>
    </ligand>
</feature>
<evidence type="ECO:0000256" key="3">
    <source>
        <dbReference type="ARBA" id="ARBA00022517"/>
    </source>
</evidence>
<keyword evidence="2 7" id="KW-0963">Cytoplasm</keyword>
<evidence type="ECO:0000313" key="10">
    <source>
        <dbReference type="EMBL" id="CAJ35985.1"/>
    </source>
</evidence>
<evidence type="ECO:0000256" key="6">
    <source>
        <dbReference type="ARBA" id="ARBA00022691"/>
    </source>
</evidence>
<dbReference type="RefSeq" id="WP_012036520.1">
    <property type="nucleotide sequence ID" value="NC_009464.1"/>
</dbReference>
<keyword evidence="4 7" id="KW-0698">rRNA processing</keyword>
<dbReference type="KEGG" id="rci:RCIX578"/>
<comment type="catalytic activity">
    <reaction evidence="7">
        <text>an N(1)-methylpseudouridine in rRNA + S-adenosyl-L-methionine = N(1)-methyl-N(3)-[(3S)-3-amino-3-carboxypropyl]pseudouridine in rRNA + S-methyl-5'-thioadenosine + H(+)</text>
        <dbReference type="Rhea" id="RHEA:63296"/>
        <dbReference type="Rhea" id="RHEA-COMP:11634"/>
        <dbReference type="Rhea" id="RHEA-COMP:16310"/>
        <dbReference type="ChEBI" id="CHEBI:15378"/>
        <dbReference type="ChEBI" id="CHEBI:17509"/>
        <dbReference type="ChEBI" id="CHEBI:59789"/>
        <dbReference type="ChEBI" id="CHEBI:74890"/>
        <dbReference type="ChEBI" id="CHEBI:146234"/>
        <dbReference type="EC" id="2.5.1.157"/>
    </reaction>
</comment>
<dbReference type="GO" id="GO:0000455">
    <property type="term" value="P:enzyme-directed rRNA pseudouridine synthesis"/>
    <property type="evidence" value="ECO:0007669"/>
    <property type="project" value="UniProtKB-UniRule"/>
</dbReference>
<dbReference type="EMBL" id="AM114193">
    <property type="protein sequence ID" value="CAJ35985.1"/>
    <property type="molecule type" value="Genomic_DNA"/>
</dbReference>
<dbReference type="PANTHER" id="PTHR20426">
    <property type="entry name" value="RIBOSOME BIOGENESIS PROTEIN TSR3 HOMOLOG"/>
    <property type="match status" value="1"/>
</dbReference>
<comment type="similarity">
    <text evidence="7">Belongs to the TDD superfamily. TSR3 family.</text>
</comment>
<feature type="domain" description="RNase L inhibitor RLI-like possible metal-binding" evidence="9">
    <location>
        <begin position="7"/>
        <end position="34"/>
    </location>
</feature>
<dbReference type="EC" id="2.5.1.157" evidence="7"/>
<comment type="subcellular location">
    <subcellularLocation>
        <location evidence="7">Cytoplasm</location>
    </subcellularLocation>
</comment>
<feature type="binding site" evidence="7">
    <location>
        <position position="96"/>
    </location>
    <ligand>
        <name>S-adenosyl-L-methionine</name>
        <dbReference type="ChEBI" id="CHEBI:59789"/>
    </ligand>
</feature>
<name>Q0W6K8_METAR</name>
<dbReference type="InterPro" id="IPR007177">
    <property type="entry name" value="Tsr3_C"/>
</dbReference>
<dbReference type="GO" id="GO:1904047">
    <property type="term" value="F:S-adenosyl-L-methionine binding"/>
    <property type="evidence" value="ECO:0007669"/>
    <property type="project" value="UniProtKB-UniRule"/>
</dbReference>